<evidence type="ECO:0000313" key="1">
    <source>
        <dbReference type="EMBL" id="DAG02799.1"/>
    </source>
</evidence>
<protein>
    <submittedName>
        <fullName evidence="1">Uncharacterized protein</fullName>
    </submittedName>
</protein>
<reference evidence="1" key="1">
    <citation type="journal article" date="2021" name="Proc. Natl. Acad. Sci. U.S.A.">
        <title>A Catalog of Tens of Thousands of Viruses from Human Metagenomes Reveals Hidden Associations with Chronic Diseases.</title>
        <authorList>
            <person name="Tisza M.J."/>
            <person name="Buck C.B."/>
        </authorList>
    </citation>
    <scope>NUCLEOTIDE SEQUENCE</scope>
    <source>
        <strain evidence="1">CtHn727</strain>
    </source>
</reference>
<organism evidence="1">
    <name type="scientific">Siphoviridae sp. ctHn727</name>
    <dbReference type="NCBI Taxonomy" id="2825425"/>
    <lineage>
        <taxon>Viruses</taxon>
        <taxon>Duplodnaviria</taxon>
        <taxon>Heunggongvirae</taxon>
        <taxon>Uroviricota</taxon>
        <taxon>Caudoviricetes</taxon>
    </lineage>
</organism>
<proteinExistence type="predicted"/>
<dbReference type="EMBL" id="BK016215">
    <property type="protein sequence ID" value="DAG02799.1"/>
    <property type="molecule type" value="Genomic_DNA"/>
</dbReference>
<accession>A0A8S5V868</accession>
<sequence length="154" mass="17476">MVHLQIIQNEIHFEVHRNYKIEKSLKIGDFSREDFRSTVSKLRDVLPSSRSAEFSSYKHPHFVGACFLPLHIPFPAGSPAGRAILLGIGRFLSGSWRNSREKPGTLLCVECRVFFRRGQLAKQESGLREDSGDFSVRLGYTGYRKFTAAQEGFP</sequence>
<name>A0A8S5V868_9CAUD</name>